<dbReference type="Proteomes" id="UP001607125">
    <property type="component" value="Unassembled WGS sequence"/>
</dbReference>
<sequence length="364" mass="41254">MSKSRDEFTETTKRTMAERVAWRCSFPGCGKNTVGPDSADPKKRINNGTAAHICAAAPNGPRYDQRMSTEKRRSITNGIWMCKDHGTLIDSDYTIYSIDTLRQWKQEAEYKAAETLRDPSVEKVAQSATFLQLGDDLMINVRWSIVDSNKWVFELVGMVIGEISHLNQYILEFNNLNEHEKFAVIESQGDARKLLSISLKQDNGTFLDLSVADKLPVEDPNHIGSDLRLGPDGDLCFENGITRISGKDAAIQRLSTSMGLIKGEIEESPWLGSKVSSYYNQYHNQFELMARLIKMEFIRLSLIPMKKHILSGESRSLPFVKRFVQVSIQSMQLVHSRLLIDVELEWGDDTEWKGTIPVFALKET</sequence>
<gene>
    <name evidence="1" type="ORF">ACGRH2_16185</name>
</gene>
<evidence type="ECO:0000313" key="1">
    <source>
        <dbReference type="EMBL" id="MFH0261946.1"/>
    </source>
</evidence>
<keyword evidence="2" id="KW-1185">Reference proteome</keyword>
<protein>
    <submittedName>
        <fullName evidence="1">HNH endonuclease</fullName>
    </submittedName>
</protein>
<dbReference type="RefSeq" id="WP_394629532.1">
    <property type="nucleotide sequence ID" value="NZ_JBIHSF010000008.1"/>
</dbReference>
<dbReference type="GO" id="GO:0004519">
    <property type="term" value="F:endonuclease activity"/>
    <property type="evidence" value="ECO:0007669"/>
    <property type="project" value="UniProtKB-KW"/>
</dbReference>
<accession>A0ABW7IKB3</accession>
<organism evidence="1 2">
    <name type="scientific">Vibrio barjaei</name>
    <dbReference type="NCBI Taxonomy" id="1676683"/>
    <lineage>
        <taxon>Bacteria</taxon>
        <taxon>Pseudomonadati</taxon>
        <taxon>Pseudomonadota</taxon>
        <taxon>Gammaproteobacteria</taxon>
        <taxon>Vibrionales</taxon>
        <taxon>Vibrionaceae</taxon>
        <taxon>Vibrio</taxon>
    </lineage>
</organism>
<evidence type="ECO:0000313" key="2">
    <source>
        <dbReference type="Proteomes" id="UP001607125"/>
    </source>
</evidence>
<keyword evidence="1" id="KW-0378">Hydrolase</keyword>
<keyword evidence="1" id="KW-0540">Nuclease</keyword>
<dbReference type="EMBL" id="JBIHSF010000008">
    <property type="protein sequence ID" value="MFH0261946.1"/>
    <property type="molecule type" value="Genomic_DNA"/>
</dbReference>
<reference evidence="1 2" key="1">
    <citation type="submission" date="2024-10" db="EMBL/GenBank/DDBJ databases">
        <authorList>
            <person name="Yibar A."/>
            <person name="Saticioglu I.B."/>
            <person name="Duman M."/>
            <person name="Ajmi N."/>
            <person name="Gurler F."/>
            <person name="Ay H."/>
            <person name="Onuk E."/>
            <person name="Guler S."/>
            <person name="Romalde J.L."/>
        </authorList>
    </citation>
    <scope>NUCLEOTIDE SEQUENCE [LARGE SCALE GENOMIC DNA]</scope>
    <source>
        <strain evidence="1 2">1-TCBS-B</strain>
    </source>
</reference>
<name>A0ABW7IKB3_9VIBR</name>
<proteinExistence type="predicted"/>
<comment type="caution">
    <text evidence="1">The sequence shown here is derived from an EMBL/GenBank/DDBJ whole genome shotgun (WGS) entry which is preliminary data.</text>
</comment>
<keyword evidence="1" id="KW-0255">Endonuclease</keyword>